<dbReference type="EC" id="3.5.1.88" evidence="6"/>
<dbReference type="GO" id="GO:0046872">
    <property type="term" value="F:metal ion binding"/>
    <property type="evidence" value="ECO:0007669"/>
    <property type="project" value="UniProtKB-KW"/>
</dbReference>
<evidence type="ECO:0000256" key="2">
    <source>
        <dbReference type="ARBA" id="ARBA00022723"/>
    </source>
</evidence>
<evidence type="ECO:0000256" key="1">
    <source>
        <dbReference type="ARBA" id="ARBA00010759"/>
    </source>
</evidence>
<comment type="similarity">
    <text evidence="1 6">Belongs to the polypeptide deformylase family.</text>
</comment>
<keyword evidence="3 6" id="KW-0378">Hydrolase</keyword>
<dbReference type="GO" id="GO:0042586">
    <property type="term" value="F:peptide deformylase activity"/>
    <property type="evidence" value="ECO:0007669"/>
    <property type="project" value="UniProtKB-UniRule"/>
</dbReference>
<dbReference type="GO" id="GO:0006412">
    <property type="term" value="P:translation"/>
    <property type="evidence" value="ECO:0007669"/>
    <property type="project" value="UniProtKB-UniRule"/>
</dbReference>
<keyword evidence="5 6" id="KW-0408">Iron</keyword>
<feature type="active site" evidence="6">
    <location>
        <position position="133"/>
    </location>
</feature>
<name>A0A937UQL5_9ACTN</name>
<dbReference type="HAMAP" id="MF_00163">
    <property type="entry name" value="Pep_deformylase"/>
    <property type="match status" value="1"/>
</dbReference>
<dbReference type="InterPro" id="IPR023635">
    <property type="entry name" value="Peptide_deformylase"/>
</dbReference>
<comment type="cofactor">
    <cofactor evidence="6">
        <name>Fe(2+)</name>
        <dbReference type="ChEBI" id="CHEBI:29033"/>
    </cofactor>
    <text evidence="6">Binds 1 Fe(2+) ion.</text>
</comment>
<comment type="catalytic activity">
    <reaction evidence="6">
        <text>N-terminal N-formyl-L-methionyl-[peptide] + H2O = N-terminal L-methionyl-[peptide] + formate</text>
        <dbReference type="Rhea" id="RHEA:24420"/>
        <dbReference type="Rhea" id="RHEA-COMP:10639"/>
        <dbReference type="Rhea" id="RHEA-COMP:10640"/>
        <dbReference type="ChEBI" id="CHEBI:15377"/>
        <dbReference type="ChEBI" id="CHEBI:15740"/>
        <dbReference type="ChEBI" id="CHEBI:49298"/>
        <dbReference type="ChEBI" id="CHEBI:64731"/>
        <dbReference type="EC" id="3.5.1.88"/>
    </reaction>
</comment>
<keyword evidence="2 6" id="KW-0479">Metal-binding</keyword>
<protein>
    <recommendedName>
        <fullName evidence="6">Peptide deformylase</fullName>
        <shortName evidence="6">PDF</shortName>
        <ecNumber evidence="6">3.5.1.88</ecNumber>
    </recommendedName>
    <alternativeName>
        <fullName evidence="6">Polypeptide deformylase</fullName>
    </alternativeName>
</protein>
<dbReference type="SUPFAM" id="SSF56420">
    <property type="entry name" value="Peptide deformylase"/>
    <property type="match status" value="1"/>
</dbReference>
<dbReference type="AlphaFoldDB" id="A0A937UQL5"/>
<reference evidence="7" key="1">
    <citation type="submission" date="2020-12" db="EMBL/GenBank/DDBJ databases">
        <title>Genomic characterization of non-nitrogen-fixing Frankia strains.</title>
        <authorList>
            <person name="Carlos-Shanley C."/>
            <person name="Guerra T."/>
            <person name="Hahn D."/>
        </authorList>
    </citation>
    <scope>NUCLEOTIDE SEQUENCE</scope>
    <source>
        <strain evidence="7">CN6</strain>
    </source>
</reference>
<sequence length="184" mass="20284">MSVREIRLFGDPVLRTKAGEVTTFDKELRKLVRDLGDTMWEASGAGLAAPQLGVSLRVFTYLNDDDEIDHLVNPVLGPFSEEMQDGEEGCLSLPGLAFELRRPERVLAVGQNMYGDPVTVEGSGIVSRCLQHETDHLDGVLFIDKLDRETKKAAMKAIREAEWANEAKPVIKTSPHPLFGGHAT</sequence>
<dbReference type="CDD" id="cd00487">
    <property type="entry name" value="Pep_deformylase"/>
    <property type="match status" value="1"/>
</dbReference>
<keyword evidence="4 6" id="KW-0648">Protein biosynthesis</keyword>
<proteinExistence type="inferred from homology"/>
<dbReference type="NCBIfam" id="NF001159">
    <property type="entry name" value="PRK00150.1-3"/>
    <property type="match status" value="1"/>
</dbReference>
<dbReference type="InterPro" id="IPR036821">
    <property type="entry name" value="Peptide_deformylase_sf"/>
</dbReference>
<evidence type="ECO:0000313" key="8">
    <source>
        <dbReference type="Proteomes" id="UP000604475"/>
    </source>
</evidence>
<dbReference type="EMBL" id="JAEACQ010000247">
    <property type="protein sequence ID" value="MBL7630362.1"/>
    <property type="molecule type" value="Genomic_DNA"/>
</dbReference>
<comment type="caution">
    <text evidence="7">The sequence shown here is derived from an EMBL/GenBank/DDBJ whole genome shotgun (WGS) entry which is preliminary data.</text>
</comment>
<dbReference type="NCBIfam" id="TIGR00079">
    <property type="entry name" value="pept_deformyl"/>
    <property type="match status" value="1"/>
</dbReference>
<evidence type="ECO:0000256" key="5">
    <source>
        <dbReference type="ARBA" id="ARBA00023004"/>
    </source>
</evidence>
<feature type="binding site" evidence="6">
    <location>
        <position position="90"/>
    </location>
    <ligand>
        <name>Fe cation</name>
        <dbReference type="ChEBI" id="CHEBI:24875"/>
    </ligand>
</feature>
<comment type="function">
    <text evidence="6">Removes the formyl group from the N-terminal Met of newly synthesized proteins. Requires at least a dipeptide for an efficient rate of reaction. N-terminal L-methionine is a prerequisite for activity but the enzyme has broad specificity at other positions.</text>
</comment>
<dbReference type="Proteomes" id="UP000604475">
    <property type="component" value="Unassembled WGS sequence"/>
</dbReference>
<evidence type="ECO:0000313" key="7">
    <source>
        <dbReference type="EMBL" id="MBL7630362.1"/>
    </source>
</evidence>
<dbReference type="PIRSF" id="PIRSF004749">
    <property type="entry name" value="Pep_def"/>
    <property type="match status" value="1"/>
</dbReference>
<evidence type="ECO:0000256" key="4">
    <source>
        <dbReference type="ARBA" id="ARBA00022917"/>
    </source>
</evidence>
<keyword evidence="8" id="KW-1185">Reference proteome</keyword>
<evidence type="ECO:0000256" key="6">
    <source>
        <dbReference type="HAMAP-Rule" id="MF_00163"/>
    </source>
</evidence>
<dbReference type="Gene3D" id="3.90.45.10">
    <property type="entry name" value="Peptide deformylase"/>
    <property type="match status" value="1"/>
</dbReference>
<evidence type="ECO:0000256" key="3">
    <source>
        <dbReference type="ARBA" id="ARBA00022801"/>
    </source>
</evidence>
<gene>
    <name evidence="6 7" type="primary">def</name>
    <name evidence="7" type="ORF">I7412_25010</name>
</gene>
<dbReference type="PANTHER" id="PTHR10458:SF2">
    <property type="entry name" value="PEPTIDE DEFORMYLASE, MITOCHONDRIAL"/>
    <property type="match status" value="1"/>
</dbReference>
<accession>A0A937UQL5</accession>
<dbReference type="Pfam" id="PF01327">
    <property type="entry name" value="Pep_deformylase"/>
    <property type="match status" value="1"/>
</dbReference>
<feature type="binding site" evidence="6">
    <location>
        <position position="136"/>
    </location>
    <ligand>
        <name>Fe cation</name>
        <dbReference type="ChEBI" id="CHEBI:24875"/>
    </ligand>
</feature>
<organism evidence="7 8">
    <name type="scientific">Frankia nepalensis</name>
    <dbReference type="NCBI Taxonomy" id="1836974"/>
    <lineage>
        <taxon>Bacteria</taxon>
        <taxon>Bacillati</taxon>
        <taxon>Actinomycetota</taxon>
        <taxon>Actinomycetes</taxon>
        <taxon>Frankiales</taxon>
        <taxon>Frankiaceae</taxon>
        <taxon>Frankia</taxon>
    </lineage>
</organism>
<dbReference type="PRINTS" id="PR01576">
    <property type="entry name" value="PDEFORMYLASE"/>
</dbReference>
<dbReference type="RefSeq" id="WP_203007480.1">
    <property type="nucleotide sequence ID" value="NZ_JADWYU010000224.1"/>
</dbReference>
<feature type="binding site" evidence="6">
    <location>
        <position position="132"/>
    </location>
    <ligand>
        <name>Fe cation</name>
        <dbReference type="ChEBI" id="CHEBI:24875"/>
    </ligand>
</feature>
<dbReference type="PANTHER" id="PTHR10458">
    <property type="entry name" value="PEPTIDE DEFORMYLASE"/>
    <property type="match status" value="1"/>
</dbReference>